<feature type="transmembrane region" description="Helical" evidence="1">
    <location>
        <begin position="12"/>
        <end position="30"/>
    </location>
</feature>
<dbReference type="RefSeq" id="WP_157980873.1">
    <property type="nucleotide sequence ID" value="NZ_PIPX01000001.1"/>
</dbReference>
<dbReference type="Proteomes" id="UP000287649">
    <property type="component" value="Unassembled WGS sequence"/>
</dbReference>
<evidence type="ECO:0000313" key="3">
    <source>
        <dbReference type="Proteomes" id="UP000287649"/>
    </source>
</evidence>
<keyword evidence="1" id="KW-0472">Membrane</keyword>
<dbReference type="OrthoDB" id="6236017at2"/>
<dbReference type="EMBL" id="PIPX01000001">
    <property type="protein sequence ID" value="RUO56268.1"/>
    <property type="molecule type" value="Genomic_DNA"/>
</dbReference>
<keyword evidence="3" id="KW-1185">Reference proteome</keyword>
<gene>
    <name evidence="2" type="ORF">CWI70_05825</name>
</gene>
<sequence>MSKLRQQQQGMALFQVLLIVAIISVLLLIMSNTTKGQVDRALALQKQTEKQLALHSAANYLDMLMLTNDWSDMLREGKPIAGLNFHNYVMRVQLPNRQAYKSLAEGIDVQMQNIGSLVGVNQANDQLRDVLVRAGVPSIEANNMILTLREQLYRDDRLYFQHINELTSVPGWTSAIIERIRPYVTTKIMPFNGAWAPDGLLPVLLTSGQADTITALRGSGEYNPRLYEEFSGQDTGFGVSLYPSDEQRVTVTDPVTGEQLRRGVIYATHDKHPRTIEYKRYLREEKSIPNE</sequence>
<reference evidence="3" key="1">
    <citation type="journal article" date="2018" name="Front. Microbiol.">
        <title>Genome-Based Analysis Reveals the Taxonomy and Diversity of the Family Idiomarinaceae.</title>
        <authorList>
            <person name="Liu Y."/>
            <person name="Lai Q."/>
            <person name="Shao Z."/>
        </authorList>
    </citation>
    <scope>NUCLEOTIDE SEQUENCE [LARGE SCALE GENOMIC DNA]</scope>
    <source>
        <strain evidence="3">PO-M2</strain>
    </source>
</reference>
<organism evidence="2 3">
    <name type="scientific">Pseudidiomarina homiensis</name>
    <dbReference type="NCBI Taxonomy" id="364198"/>
    <lineage>
        <taxon>Bacteria</taxon>
        <taxon>Pseudomonadati</taxon>
        <taxon>Pseudomonadota</taxon>
        <taxon>Gammaproteobacteria</taxon>
        <taxon>Alteromonadales</taxon>
        <taxon>Idiomarinaceae</taxon>
        <taxon>Pseudidiomarina</taxon>
    </lineage>
</organism>
<name>A0A432Y5K1_9GAMM</name>
<evidence type="ECO:0008006" key="4">
    <source>
        <dbReference type="Google" id="ProtNLM"/>
    </source>
</evidence>
<dbReference type="InterPro" id="IPR038072">
    <property type="entry name" value="GspK_central_sf"/>
</dbReference>
<accession>A0A432Y5K1</accession>
<evidence type="ECO:0000256" key="1">
    <source>
        <dbReference type="SAM" id="Phobius"/>
    </source>
</evidence>
<proteinExistence type="predicted"/>
<evidence type="ECO:0000313" key="2">
    <source>
        <dbReference type="EMBL" id="RUO56268.1"/>
    </source>
</evidence>
<protein>
    <recommendedName>
        <fullName evidence="4">Type II secretion system protein K</fullName>
    </recommendedName>
</protein>
<keyword evidence="1" id="KW-1133">Transmembrane helix</keyword>
<comment type="caution">
    <text evidence="2">The sequence shown here is derived from an EMBL/GenBank/DDBJ whole genome shotgun (WGS) entry which is preliminary data.</text>
</comment>
<dbReference type="SUPFAM" id="SSF158544">
    <property type="entry name" value="GspK insert domain-like"/>
    <property type="match status" value="1"/>
</dbReference>
<keyword evidence="1" id="KW-0812">Transmembrane</keyword>
<dbReference type="AlphaFoldDB" id="A0A432Y5K1"/>